<evidence type="ECO:0000313" key="10">
    <source>
        <dbReference type="EMBL" id="AZS28294.1"/>
    </source>
</evidence>
<dbReference type="OrthoDB" id="943227at2"/>
<proteinExistence type="predicted"/>
<keyword evidence="5" id="KW-0804">Transcription</keyword>
<dbReference type="InterPro" id="IPR016032">
    <property type="entry name" value="Sig_transdc_resp-reg_C-effctor"/>
</dbReference>
<organism evidence="10 11">
    <name type="scientific">Butyricimonas faecalis</name>
    <dbReference type="NCBI Taxonomy" id="2093856"/>
    <lineage>
        <taxon>Bacteria</taxon>
        <taxon>Pseudomonadati</taxon>
        <taxon>Bacteroidota</taxon>
        <taxon>Bacteroidia</taxon>
        <taxon>Bacteroidales</taxon>
        <taxon>Odoribacteraceae</taxon>
        <taxon>Butyricimonas</taxon>
    </lineage>
</organism>
<dbReference type="AlphaFoldDB" id="A0A3Q9INR0"/>
<dbReference type="Proteomes" id="UP000270673">
    <property type="component" value="Chromosome"/>
</dbReference>
<dbReference type="GO" id="GO:0000156">
    <property type="term" value="F:phosphorelay response regulator activity"/>
    <property type="evidence" value="ECO:0007669"/>
    <property type="project" value="TreeGrafter"/>
</dbReference>
<dbReference type="InterPro" id="IPR036388">
    <property type="entry name" value="WH-like_DNA-bd_sf"/>
</dbReference>
<dbReference type="GO" id="GO:0000976">
    <property type="term" value="F:transcription cis-regulatory region binding"/>
    <property type="evidence" value="ECO:0007669"/>
    <property type="project" value="TreeGrafter"/>
</dbReference>
<keyword evidence="1 6" id="KW-0597">Phosphoprotein</keyword>
<dbReference type="EMBL" id="CP032819">
    <property type="protein sequence ID" value="AZS28294.1"/>
    <property type="molecule type" value="Genomic_DNA"/>
</dbReference>
<dbReference type="GO" id="GO:0005829">
    <property type="term" value="C:cytosol"/>
    <property type="evidence" value="ECO:0007669"/>
    <property type="project" value="TreeGrafter"/>
</dbReference>
<dbReference type="PANTHER" id="PTHR48111">
    <property type="entry name" value="REGULATOR OF RPOS"/>
    <property type="match status" value="1"/>
</dbReference>
<dbReference type="SUPFAM" id="SSF46894">
    <property type="entry name" value="C-terminal effector domain of the bipartite response regulators"/>
    <property type="match status" value="1"/>
</dbReference>
<keyword evidence="3" id="KW-0805">Transcription regulation</keyword>
<dbReference type="SMART" id="SM00448">
    <property type="entry name" value="REC"/>
    <property type="match status" value="1"/>
</dbReference>
<dbReference type="InterPro" id="IPR011006">
    <property type="entry name" value="CheY-like_superfamily"/>
</dbReference>
<keyword evidence="2" id="KW-0902">Two-component regulatory system</keyword>
<keyword evidence="11" id="KW-1185">Reference proteome</keyword>
<dbReference type="GO" id="GO:0032993">
    <property type="term" value="C:protein-DNA complex"/>
    <property type="evidence" value="ECO:0007669"/>
    <property type="project" value="TreeGrafter"/>
</dbReference>
<accession>A0A3Q9INR0</accession>
<dbReference type="PROSITE" id="PS51755">
    <property type="entry name" value="OMPR_PHOB"/>
    <property type="match status" value="1"/>
</dbReference>
<dbReference type="SMART" id="SM00862">
    <property type="entry name" value="Trans_reg_C"/>
    <property type="match status" value="1"/>
</dbReference>
<sequence>MYIHYILTQMEEKINILYAEDNTTAAMIYMEILEEAGYAVTLAKEGDKAWQLYETGTWDLLLLDMDLPEKDGHELIRLVREKGDQIPIVILSSVNHNHALYEGADDYLVKGCSVDDVKARLDKAIARTKCLNTEKVQGLFRISPDTTFNKNNRILSISGKKEELKSMESNILWLFCLRINEVISTVEMCETLWGIYTSDKEKALTRYVCLLNKKLKADKSIAIQNEFARGYKLVNGL</sequence>
<evidence type="ECO:0000256" key="5">
    <source>
        <dbReference type="ARBA" id="ARBA00023163"/>
    </source>
</evidence>
<dbReference type="Pfam" id="PF00486">
    <property type="entry name" value="Trans_reg_C"/>
    <property type="match status" value="1"/>
</dbReference>
<evidence type="ECO:0000256" key="2">
    <source>
        <dbReference type="ARBA" id="ARBA00023012"/>
    </source>
</evidence>
<dbReference type="Gene3D" id="1.10.10.10">
    <property type="entry name" value="Winged helix-like DNA-binding domain superfamily/Winged helix DNA-binding domain"/>
    <property type="match status" value="1"/>
</dbReference>
<dbReference type="PANTHER" id="PTHR48111:SF1">
    <property type="entry name" value="TWO-COMPONENT RESPONSE REGULATOR ORR33"/>
    <property type="match status" value="1"/>
</dbReference>
<dbReference type="Pfam" id="PF00072">
    <property type="entry name" value="Response_reg"/>
    <property type="match status" value="1"/>
</dbReference>
<evidence type="ECO:0000256" key="3">
    <source>
        <dbReference type="ARBA" id="ARBA00023015"/>
    </source>
</evidence>
<dbReference type="Gene3D" id="3.40.50.2300">
    <property type="match status" value="1"/>
</dbReference>
<evidence type="ECO:0000256" key="1">
    <source>
        <dbReference type="ARBA" id="ARBA00022553"/>
    </source>
</evidence>
<name>A0A3Q9INR0_9BACT</name>
<dbReference type="GO" id="GO:0006355">
    <property type="term" value="P:regulation of DNA-templated transcription"/>
    <property type="evidence" value="ECO:0007669"/>
    <property type="project" value="InterPro"/>
</dbReference>
<evidence type="ECO:0000313" key="11">
    <source>
        <dbReference type="Proteomes" id="UP000270673"/>
    </source>
</evidence>
<evidence type="ECO:0000256" key="6">
    <source>
        <dbReference type="PROSITE-ProRule" id="PRU00169"/>
    </source>
</evidence>
<feature type="modified residue" description="4-aspartylphosphate" evidence="6">
    <location>
        <position position="64"/>
    </location>
</feature>
<feature type="domain" description="Response regulatory" evidence="8">
    <location>
        <begin position="15"/>
        <end position="125"/>
    </location>
</feature>
<dbReference type="InterPro" id="IPR039420">
    <property type="entry name" value="WalR-like"/>
</dbReference>
<reference evidence="10 11" key="1">
    <citation type="submission" date="2018-10" db="EMBL/GenBank/DDBJ databases">
        <title>Butyricimonas faecalis sp. nov., isolated from human faeces and emended description of the genus Butyricimonas.</title>
        <authorList>
            <person name="Le Roy T."/>
            <person name="Van der Smissen P."/>
            <person name="Paquot A."/>
            <person name="Delzenne N."/>
            <person name="Muccioli G."/>
            <person name="Collet J.-F."/>
            <person name="Cani P.D."/>
        </authorList>
    </citation>
    <scope>NUCLEOTIDE SEQUENCE [LARGE SCALE GENOMIC DNA]</scope>
    <source>
        <strain evidence="10 11">H184</strain>
    </source>
</reference>
<dbReference type="KEGG" id="buy:D8S85_01150"/>
<evidence type="ECO:0000256" key="7">
    <source>
        <dbReference type="PROSITE-ProRule" id="PRU01091"/>
    </source>
</evidence>
<dbReference type="SUPFAM" id="SSF52172">
    <property type="entry name" value="CheY-like"/>
    <property type="match status" value="1"/>
</dbReference>
<dbReference type="InterPro" id="IPR001867">
    <property type="entry name" value="OmpR/PhoB-type_DNA-bd"/>
</dbReference>
<protein>
    <submittedName>
        <fullName evidence="10">DNA-binding response regulator</fullName>
    </submittedName>
</protein>
<evidence type="ECO:0000259" key="9">
    <source>
        <dbReference type="PROSITE" id="PS51755"/>
    </source>
</evidence>
<gene>
    <name evidence="10" type="ORF">D8S85_01150</name>
</gene>
<evidence type="ECO:0000259" key="8">
    <source>
        <dbReference type="PROSITE" id="PS50110"/>
    </source>
</evidence>
<feature type="domain" description="OmpR/PhoB-type" evidence="9">
    <location>
        <begin position="137"/>
        <end position="235"/>
    </location>
</feature>
<evidence type="ECO:0000256" key="4">
    <source>
        <dbReference type="ARBA" id="ARBA00023125"/>
    </source>
</evidence>
<feature type="DNA-binding region" description="OmpR/PhoB-type" evidence="7">
    <location>
        <begin position="137"/>
        <end position="235"/>
    </location>
</feature>
<dbReference type="PROSITE" id="PS50110">
    <property type="entry name" value="RESPONSE_REGULATORY"/>
    <property type="match status" value="1"/>
</dbReference>
<keyword evidence="4 7" id="KW-0238">DNA-binding</keyword>
<dbReference type="InterPro" id="IPR001789">
    <property type="entry name" value="Sig_transdc_resp-reg_receiver"/>
</dbReference>